<sequence length="244" mass="27535">MLYLMDFFMSKSQTNDGLWSSVRHAALYLMTQVNTDITFRRRALIQAEIQPKYEALCKDDVPDTATRNGSPYAVRPTKRNAIYQELLERLKEYLTSCKFVGEIPSLQAKPCNANRTETKDGVFGCLSSGLKSYPVVLSLDDIASSLEQCHRDLLIRIYERQEEILQRLKAQAAHDNNSAKSKENLVVPIGVKNAVKQGYKDGEEKSLSCSFEGKRVSDAVNKNMTSHIVTFVKGWNPAYNDITV</sequence>
<dbReference type="AlphaFoldDB" id="A0A6J8EKF5"/>
<evidence type="ECO:0000313" key="3">
    <source>
        <dbReference type="Proteomes" id="UP000507470"/>
    </source>
</evidence>
<organism evidence="2 3">
    <name type="scientific">Mytilus coruscus</name>
    <name type="common">Sea mussel</name>
    <dbReference type="NCBI Taxonomy" id="42192"/>
    <lineage>
        <taxon>Eukaryota</taxon>
        <taxon>Metazoa</taxon>
        <taxon>Spiralia</taxon>
        <taxon>Lophotrochozoa</taxon>
        <taxon>Mollusca</taxon>
        <taxon>Bivalvia</taxon>
        <taxon>Autobranchia</taxon>
        <taxon>Pteriomorphia</taxon>
        <taxon>Mytilida</taxon>
        <taxon>Mytiloidea</taxon>
        <taxon>Mytilidae</taxon>
        <taxon>Mytilinae</taxon>
        <taxon>Mytilus</taxon>
    </lineage>
</organism>
<keyword evidence="1" id="KW-0175">Coiled coil</keyword>
<dbReference type="Proteomes" id="UP000507470">
    <property type="component" value="Unassembled WGS sequence"/>
</dbReference>
<dbReference type="OrthoDB" id="6148087at2759"/>
<dbReference type="EMBL" id="CACVKT020009130">
    <property type="protein sequence ID" value="CAC5420386.1"/>
    <property type="molecule type" value="Genomic_DNA"/>
</dbReference>
<gene>
    <name evidence="2" type="ORF">MCOR_52609</name>
</gene>
<keyword evidence="3" id="KW-1185">Reference proteome</keyword>
<proteinExistence type="predicted"/>
<evidence type="ECO:0000313" key="2">
    <source>
        <dbReference type="EMBL" id="CAC5420386.1"/>
    </source>
</evidence>
<name>A0A6J8EKF5_MYTCO</name>
<accession>A0A6J8EKF5</accession>
<reference evidence="2 3" key="1">
    <citation type="submission" date="2020-06" db="EMBL/GenBank/DDBJ databases">
        <authorList>
            <person name="Li R."/>
            <person name="Bekaert M."/>
        </authorList>
    </citation>
    <scope>NUCLEOTIDE SEQUENCE [LARGE SCALE GENOMIC DNA]</scope>
    <source>
        <strain evidence="3">wild</strain>
    </source>
</reference>
<feature type="coiled-coil region" evidence="1">
    <location>
        <begin position="151"/>
        <end position="178"/>
    </location>
</feature>
<evidence type="ECO:0000256" key="1">
    <source>
        <dbReference type="SAM" id="Coils"/>
    </source>
</evidence>
<protein>
    <submittedName>
        <fullName evidence="2">Uncharacterized protein</fullName>
    </submittedName>
</protein>